<evidence type="ECO:0000313" key="1">
    <source>
        <dbReference type="EMBL" id="RSU16470.1"/>
    </source>
</evidence>
<dbReference type="AlphaFoldDB" id="A0A430B821"/>
<protein>
    <submittedName>
        <fullName evidence="1">Uncharacterized protein</fullName>
    </submittedName>
</protein>
<name>A0A430B821_9ENTE</name>
<organism evidence="1 2">
    <name type="scientific">Vagococcus carniphilus</name>
    <dbReference type="NCBI Taxonomy" id="218144"/>
    <lineage>
        <taxon>Bacteria</taxon>
        <taxon>Bacillati</taxon>
        <taxon>Bacillota</taxon>
        <taxon>Bacilli</taxon>
        <taxon>Lactobacillales</taxon>
        <taxon>Enterococcaceae</taxon>
        <taxon>Vagococcus</taxon>
    </lineage>
</organism>
<gene>
    <name evidence="1" type="ORF">CBF28_02775</name>
</gene>
<dbReference type="Proteomes" id="UP000288028">
    <property type="component" value="Unassembled WGS sequence"/>
</dbReference>
<dbReference type="GeneID" id="95580433"/>
<dbReference type="OrthoDB" id="2183421at2"/>
<dbReference type="EMBL" id="NGKB01000002">
    <property type="protein sequence ID" value="RSU16470.1"/>
    <property type="molecule type" value="Genomic_DNA"/>
</dbReference>
<accession>A0A430B821</accession>
<reference evidence="1 2" key="1">
    <citation type="submission" date="2017-05" db="EMBL/GenBank/DDBJ databases">
        <title>Vagococcus spp. assemblies.</title>
        <authorList>
            <person name="Gulvik C.A."/>
        </authorList>
    </citation>
    <scope>NUCLEOTIDE SEQUENCE [LARGE SCALE GENOMIC DNA]</scope>
    <source>
        <strain evidence="1 2">SS1714</strain>
    </source>
</reference>
<comment type="caution">
    <text evidence="1">The sequence shown here is derived from an EMBL/GenBank/DDBJ whole genome shotgun (WGS) entry which is preliminary data.</text>
</comment>
<proteinExistence type="predicted"/>
<sequence length="384" mass="45708">MPILELPEIKEYDLPEFRALTIKERLEIYARLTRSQRELIDAHRKYLIKSEFLKDSYLKASDWEFQDLKIDLNYPEKESNQTLLYCECGRRLKYQYIVKSKETGKVMGLGSQHFKDHLKIPQQVATEIVNRLNNVDLALDELLWLKRYGFEFPEELWEVYAFNLYQIQQANTEYEINFSLAHRLVDFKKANMPLYVTDFKAVQQEIEKMSQIGREEDKDSLTEEGFTRFKKSLPTNLKKETLFNQALIWSSQIQKRIETHSEVPVLPKRFFEELFLILKEENEVSRKRHLSYFSNKGMGKWIQKEVYDHLLEKVEEYGLNSSFLDEIHPFMRVGLSPFVETLESSKKLNDEKVKNSVKKITNLLSEFDKEIQREIVKNLSAFIE</sequence>
<keyword evidence="2" id="KW-1185">Reference proteome</keyword>
<dbReference type="RefSeq" id="WP_126791694.1">
    <property type="nucleotide sequence ID" value="NZ_CP060720.1"/>
</dbReference>
<evidence type="ECO:0000313" key="2">
    <source>
        <dbReference type="Proteomes" id="UP000288028"/>
    </source>
</evidence>